<comment type="subcellular location">
    <subcellularLocation>
        <location evidence="1 8">Cell membrane</location>
        <topology evidence="1 8">Multi-pass membrane protein</topology>
    </subcellularLocation>
</comment>
<feature type="binding site" evidence="8">
    <location>
        <position position="69"/>
    </location>
    <ligand>
        <name>Na(+)</name>
        <dbReference type="ChEBI" id="CHEBI:29101"/>
        <note>structural</note>
    </ligand>
</feature>
<dbReference type="HAMAP" id="MF_00454">
    <property type="entry name" value="FluC"/>
    <property type="match status" value="1"/>
</dbReference>
<evidence type="ECO:0000313" key="10">
    <source>
        <dbReference type="Proteomes" id="UP001596312"/>
    </source>
</evidence>
<feature type="transmembrane region" description="Helical" evidence="8">
    <location>
        <begin position="32"/>
        <end position="52"/>
    </location>
</feature>
<evidence type="ECO:0000256" key="4">
    <source>
        <dbReference type="ARBA" id="ARBA00022989"/>
    </source>
</evidence>
<dbReference type="PANTHER" id="PTHR28259">
    <property type="entry name" value="FLUORIDE EXPORT PROTEIN 1-RELATED"/>
    <property type="match status" value="1"/>
</dbReference>
<keyword evidence="8" id="KW-0915">Sodium</keyword>
<evidence type="ECO:0000256" key="2">
    <source>
        <dbReference type="ARBA" id="ARBA00022475"/>
    </source>
</evidence>
<evidence type="ECO:0000256" key="7">
    <source>
        <dbReference type="ARBA" id="ARBA00035585"/>
    </source>
</evidence>
<evidence type="ECO:0000256" key="5">
    <source>
        <dbReference type="ARBA" id="ARBA00023136"/>
    </source>
</evidence>
<sequence>MIEALLVGLGGAVGAVSRYLVGLGVGRFDVRFPYETLFVNVVGSFVLGWVTFAGAGEGALLVVGIGACGAFTTFSSFSVDTTRLVEDGEPVLAVVYALSNVLLATGAVVLARLLVPTV</sequence>
<evidence type="ECO:0000256" key="8">
    <source>
        <dbReference type="HAMAP-Rule" id="MF_00454"/>
    </source>
</evidence>
<name>A0ABD5V268_9EURY</name>
<keyword evidence="8" id="KW-0813">Transport</keyword>
<keyword evidence="4 8" id="KW-1133">Transmembrane helix</keyword>
<dbReference type="AlphaFoldDB" id="A0ABD5V268"/>
<protein>
    <recommendedName>
        <fullName evidence="8">Fluoride-specific ion channel FluC</fullName>
    </recommendedName>
</protein>
<feature type="transmembrane region" description="Helical" evidence="8">
    <location>
        <begin position="59"/>
        <end position="79"/>
    </location>
</feature>
<dbReference type="InterPro" id="IPR003691">
    <property type="entry name" value="FluC"/>
</dbReference>
<accession>A0ABD5V268</accession>
<reference evidence="9 10" key="1">
    <citation type="journal article" date="2019" name="Int. J. Syst. Evol. Microbiol.">
        <title>The Global Catalogue of Microorganisms (GCM) 10K type strain sequencing project: providing services to taxonomists for standard genome sequencing and annotation.</title>
        <authorList>
            <consortium name="The Broad Institute Genomics Platform"/>
            <consortium name="The Broad Institute Genome Sequencing Center for Infectious Disease"/>
            <person name="Wu L."/>
            <person name="Ma J."/>
        </authorList>
    </citation>
    <scope>NUCLEOTIDE SEQUENCE [LARGE SCALE GENOMIC DNA]</scope>
    <source>
        <strain evidence="9 10">CGMCC 1.3240</strain>
    </source>
</reference>
<dbReference type="GO" id="GO:0046872">
    <property type="term" value="F:metal ion binding"/>
    <property type="evidence" value="ECO:0007669"/>
    <property type="project" value="UniProtKB-KW"/>
</dbReference>
<comment type="similarity">
    <text evidence="6 8">Belongs to the fluoride channel Fluc/FEX (TC 1.A.43) family.</text>
</comment>
<keyword evidence="2 8" id="KW-1003">Cell membrane</keyword>
<dbReference type="GO" id="GO:0005886">
    <property type="term" value="C:plasma membrane"/>
    <property type="evidence" value="ECO:0007669"/>
    <property type="project" value="UniProtKB-SubCell"/>
</dbReference>
<dbReference type="RefSeq" id="WP_340603121.1">
    <property type="nucleotide sequence ID" value="NZ_JBBMXV010000001.1"/>
</dbReference>
<keyword evidence="8" id="KW-0479">Metal-binding</keyword>
<comment type="catalytic activity">
    <reaction evidence="7">
        <text>fluoride(in) = fluoride(out)</text>
        <dbReference type="Rhea" id="RHEA:76159"/>
        <dbReference type="ChEBI" id="CHEBI:17051"/>
    </reaction>
    <physiologicalReaction direction="left-to-right" evidence="7">
        <dbReference type="Rhea" id="RHEA:76160"/>
    </physiologicalReaction>
</comment>
<dbReference type="GO" id="GO:0062054">
    <property type="term" value="F:fluoride channel activity"/>
    <property type="evidence" value="ECO:0007669"/>
    <property type="project" value="UniProtKB-UniRule"/>
</dbReference>
<comment type="activity regulation">
    <text evidence="8">Na(+) is not transported, but it plays an essential structural role and its presence is essential for fluoride channel function.</text>
</comment>
<gene>
    <name evidence="8" type="primary">fluC</name>
    <name evidence="8" type="synonym">crcB</name>
    <name evidence="9" type="ORF">ACFQGH_04215</name>
</gene>
<dbReference type="Pfam" id="PF02537">
    <property type="entry name" value="CRCB"/>
    <property type="match status" value="1"/>
</dbReference>
<keyword evidence="8" id="KW-0406">Ion transport</keyword>
<dbReference type="Proteomes" id="UP001596312">
    <property type="component" value="Unassembled WGS sequence"/>
</dbReference>
<dbReference type="EMBL" id="JBHSXQ010000001">
    <property type="protein sequence ID" value="MFC6904398.1"/>
    <property type="molecule type" value="Genomic_DNA"/>
</dbReference>
<evidence type="ECO:0000256" key="6">
    <source>
        <dbReference type="ARBA" id="ARBA00035120"/>
    </source>
</evidence>
<keyword evidence="10" id="KW-1185">Reference proteome</keyword>
<comment type="function">
    <text evidence="8">Fluoride-specific ion channel. Important for reducing fluoride concentration in the cell, thus reducing its toxicity.</text>
</comment>
<comment type="caution">
    <text evidence="9">The sequence shown here is derived from an EMBL/GenBank/DDBJ whole genome shotgun (WGS) entry which is preliminary data.</text>
</comment>
<evidence type="ECO:0000256" key="1">
    <source>
        <dbReference type="ARBA" id="ARBA00004651"/>
    </source>
</evidence>
<organism evidence="9 10">
    <name type="scientific">Halalkalicoccus tibetensis</name>
    <dbReference type="NCBI Taxonomy" id="175632"/>
    <lineage>
        <taxon>Archaea</taxon>
        <taxon>Methanobacteriati</taxon>
        <taxon>Methanobacteriota</taxon>
        <taxon>Stenosarchaea group</taxon>
        <taxon>Halobacteria</taxon>
        <taxon>Halobacteriales</taxon>
        <taxon>Halococcaceae</taxon>
        <taxon>Halalkalicoccus</taxon>
    </lineage>
</organism>
<proteinExistence type="inferred from homology"/>
<evidence type="ECO:0000256" key="3">
    <source>
        <dbReference type="ARBA" id="ARBA00022692"/>
    </source>
</evidence>
<dbReference type="PANTHER" id="PTHR28259:SF1">
    <property type="entry name" value="FLUORIDE EXPORT PROTEIN 1-RELATED"/>
    <property type="match status" value="1"/>
</dbReference>
<feature type="binding site" evidence="8">
    <location>
        <position position="72"/>
    </location>
    <ligand>
        <name>Na(+)</name>
        <dbReference type="ChEBI" id="CHEBI:29101"/>
        <note>structural</note>
    </ligand>
</feature>
<keyword evidence="3 8" id="KW-0812">Transmembrane</keyword>
<keyword evidence="8" id="KW-0407">Ion channel</keyword>
<feature type="transmembrane region" description="Helical" evidence="8">
    <location>
        <begin position="91"/>
        <end position="115"/>
    </location>
</feature>
<dbReference type="GO" id="GO:0140114">
    <property type="term" value="P:cellular detoxification of fluoride"/>
    <property type="evidence" value="ECO:0007669"/>
    <property type="project" value="UniProtKB-UniRule"/>
</dbReference>
<evidence type="ECO:0000313" key="9">
    <source>
        <dbReference type="EMBL" id="MFC6904398.1"/>
    </source>
</evidence>
<keyword evidence="5 8" id="KW-0472">Membrane</keyword>